<gene>
    <name evidence="2" type="primary">yndH</name>
    <name evidence="2" type="ORF">GCM10010979_28500</name>
</gene>
<dbReference type="Proteomes" id="UP000606922">
    <property type="component" value="Unassembled WGS sequence"/>
</dbReference>
<dbReference type="Pfam" id="PF13761">
    <property type="entry name" value="DUF4166"/>
    <property type="match status" value="1"/>
</dbReference>
<protein>
    <recommendedName>
        <fullName evidence="1">DUF4166 domain-containing protein</fullName>
    </recommendedName>
</protein>
<accession>A0A916SRN3</accession>
<reference evidence="2" key="1">
    <citation type="journal article" date="2014" name="Int. J. Syst. Evol. Microbiol.">
        <title>Complete genome sequence of Corynebacterium casei LMG S-19264T (=DSM 44701T), isolated from a smear-ripened cheese.</title>
        <authorList>
            <consortium name="US DOE Joint Genome Institute (JGI-PGF)"/>
            <person name="Walter F."/>
            <person name="Albersmeier A."/>
            <person name="Kalinowski J."/>
            <person name="Ruckert C."/>
        </authorList>
    </citation>
    <scope>NUCLEOTIDE SEQUENCE</scope>
    <source>
        <strain evidence="2">CGMCC 1.12813</strain>
    </source>
</reference>
<evidence type="ECO:0000313" key="3">
    <source>
        <dbReference type="Proteomes" id="UP000606922"/>
    </source>
</evidence>
<dbReference type="AlphaFoldDB" id="A0A916SRN3"/>
<comment type="caution">
    <text evidence="2">The sequence shown here is derived from an EMBL/GenBank/DDBJ whole genome shotgun (WGS) entry which is preliminary data.</text>
</comment>
<sequence>MEPTAPALDWRVPQSVYQRLLGDDFARLAPELRDYFSAPPAGSVGRGHGVFETAGSRTRWLAPVFTLLARRRILFPEYATDVPFTVTNIPGPGDGLSSRREFHFPGRDRVMHDTMHVIDGRLHDFLGRRGGLEVRLAVTVGTDGALRMASDAAWLHLRGLRLPLPALLSARVFLHESRADGRQRVDVRMRHPLFGEIFRYAGTFSYAYEPLP</sequence>
<keyword evidence="3" id="KW-1185">Reference proteome</keyword>
<reference evidence="2" key="2">
    <citation type="submission" date="2020-09" db="EMBL/GenBank/DDBJ databases">
        <authorList>
            <person name="Sun Q."/>
            <person name="Zhou Y."/>
        </authorList>
    </citation>
    <scope>NUCLEOTIDE SEQUENCE</scope>
    <source>
        <strain evidence="2">CGMCC 1.12813</strain>
    </source>
</reference>
<dbReference type="EMBL" id="BMGB01000002">
    <property type="protein sequence ID" value="GGB12457.1"/>
    <property type="molecule type" value="Genomic_DNA"/>
</dbReference>
<organism evidence="2 3">
    <name type="scientific">Conyzicola nivalis</name>
    <dbReference type="NCBI Taxonomy" id="1477021"/>
    <lineage>
        <taxon>Bacteria</taxon>
        <taxon>Bacillati</taxon>
        <taxon>Actinomycetota</taxon>
        <taxon>Actinomycetes</taxon>
        <taxon>Micrococcales</taxon>
        <taxon>Microbacteriaceae</taxon>
        <taxon>Conyzicola</taxon>
    </lineage>
</organism>
<feature type="domain" description="DUF4166" evidence="1">
    <location>
        <begin position="28"/>
        <end position="204"/>
    </location>
</feature>
<proteinExistence type="predicted"/>
<dbReference type="InterPro" id="IPR025311">
    <property type="entry name" value="DUF4166"/>
</dbReference>
<evidence type="ECO:0000259" key="1">
    <source>
        <dbReference type="Pfam" id="PF13761"/>
    </source>
</evidence>
<name>A0A916SRN3_9MICO</name>
<evidence type="ECO:0000313" key="2">
    <source>
        <dbReference type="EMBL" id="GGB12457.1"/>
    </source>
</evidence>